<protein>
    <recommendedName>
        <fullName evidence="7">Endoribonuclease YbeY</fullName>
        <ecNumber evidence="7">3.1.-.-</ecNumber>
    </recommendedName>
</protein>
<comment type="caution">
    <text evidence="8">The sequence shown here is derived from an EMBL/GenBank/DDBJ whole genome shotgun (WGS) entry which is preliminary data.</text>
</comment>
<dbReference type="Pfam" id="PF02130">
    <property type="entry name" value="YbeY"/>
    <property type="match status" value="1"/>
</dbReference>
<keyword evidence="6 7" id="KW-0862">Zinc</keyword>
<keyword evidence="7" id="KW-0698">rRNA processing</keyword>
<feature type="binding site" evidence="7">
    <location>
        <position position="111"/>
    </location>
    <ligand>
        <name>Zn(2+)</name>
        <dbReference type="ChEBI" id="CHEBI:29105"/>
        <note>catalytic</note>
    </ligand>
</feature>
<name>A0ABW4Z7A5_9BACT</name>
<keyword evidence="9" id="KW-1185">Reference proteome</keyword>
<dbReference type="Gene3D" id="3.40.390.30">
    <property type="entry name" value="Metalloproteases ('zincins'), catalytic domain"/>
    <property type="match status" value="1"/>
</dbReference>
<evidence type="ECO:0000256" key="4">
    <source>
        <dbReference type="ARBA" id="ARBA00022759"/>
    </source>
</evidence>
<dbReference type="InterPro" id="IPR002036">
    <property type="entry name" value="YbeY"/>
</dbReference>
<dbReference type="PANTHER" id="PTHR46986">
    <property type="entry name" value="ENDORIBONUCLEASE YBEY, CHLOROPLASTIC"/>
    <property type="match status" value="1"/>
</dbReference>
<feature type="binding site" evidence="7">
    <location>
        <position position="121"/>
    </location>
    <ligand>
        <name>Zn(2+)</name>
        <dbReference type="ChEBI" id="CHEBI:29105"/>
        <note>catalytic</note>
    </ligand>
</feature>
<keyword evidence="4 7" id="KW-0255">Endonuclease</keyword>
<dbReference type="RefSeq" id="WP_377089979.1">
    <property type="nucleotide sequence ID" value="NZ_JBHSJL010000014.1"/>
</dbReference>
<accession>A0ABW4Z7A5</accession>
<evidence type="ECO:0000313" key="8">
    <source>
        <dbReference type="EMBL" id="MFD2157587.1"/>
    </source>
</evidence>
<dbReference type="PANTHER" id="PTHR46986:SF1">
    <property type="entry name" value="ENDORIBONUCLEASE YBEY, CHLOROPLASTIC"/>
    <property type="match status" value="1"/>
</dbReference>
<dbReference type="NCBIfam" id="TIGR00043">
    <property type="entry name" value="rRNA maturation RNase YbeY"/>
    <property type="match status" value="1"/>
</dbReference>
<keyword evidence="2 7" id="KW-0540">Nuclease</keyword>
<dbReference type="InterPro" id="IPR023091">
    <property type="entry name" value="MetalPrtase_cat_dom_sf_prd"/>
</dbReference>
<evidence type="ECO:0000256" key="1">
    <source>
        <dbReference type="ARBA" id="ARBA00010875"/>
    </source>
</evidence>
<evidence type="ECO:0000256" key="5">
    <source>
        <dbReference type="ARBA" id="ARBA00022801"/>
    </source>
</evidence>
<comment type="subcellular location">
    <subcellularLocation>
        <location evidence="7">Cytoplasm</location>
    </subcellularLocation>
</comment>
<dbReference type="EC" id="3.1.-.-" evidence="7"/>
<dbReference type="EMBL" id="JBHUJB010000009">
    <property type="protein sequence ID" value="MFD2157587.1"/>
    <property type="molecule type" value="Genomic_DNA"/>
</dbReference>
<gene>
    <name evidence="7 8" type="primary">ybeY</name>
    <name evidence="8" type="ORF">ACFSW8_01600</name>
</gene>
<reference evidence="9" key="1">
    <citation type="journal article" date="2019" name="Int. J. Syst. Evol. Microbiol.">
        <title>The Global Catalogue of Microorganisms (GCM) 10K type strain sequencing project: providing services to taxonomists for standard genome sequencing and annotation.</title>
        <authorList>
            <consortium name="The Broad Institute Genomics Platform"/>
            <consortium name="The Broad Institute Genome Sequencing Center for Infectious Disease"/>
            <person name="Wu L."/>
            <person name="Ma J."/>
        </authorList>
    </citation>
    <scope>NUCLEOTIDE SEQUENCE [LARGE SCALE GENOMIC DNA]</scope>
    <source>
        <strain evidence="9">CCUG 57942</strain>
    </source>
</reference>
<evidence type="ECO:0000256" key="3">
    <source>
        <dbReference type="ARBA" id="ARBA00022723"/>
    </source>
</evidence>
<keyword evidence="5 7" id="KW-0378">Hydrolase</keyword>
<dbReference type="Proteomes" id="UP001597389">
    <property type="component" value="Unassembled WGS sequence"/>
</dbReference>
<sequence>MVEVYNNQEVKELPASLMEKWEAAANAALPMALAHPANGGGVLAGLDFVEVSLVDDATIDQVHRDFMDIPGATDVITFAHGEIVISVETAQAYGEQYGNSFEHELMLYIIHGLLHLSGHEDAEAGEREAMEEIQARILEEVWC</sequence>
<dbReference type="InterPro" id="IPR020549">
    <property type="entry name" value="YbeY_CS"/>
</dbReference>
<evidence type="ECO:0000313" key="9">
    <source>
        <dbReference type="Proteomes" id="UP001597389"/>
    </source>
</evidence>
<evidence type="ECO:0000256" key="6">
    <source>
        <dbReference type="ARBA" id="ARBA00022833"/>
    </source>
</evidence>
<evidence type="ECO:0000256" key="2">
    <source>
        <dbReference type="ARBA" id="ARBA00022722"/>
    </source>
</evidence>
<evidence type="ECO:0000256" key="7">
    <source>
        <dbReference type="HAMAP-Rule" id="MF_00009"/>
    </source>
</evidence>
<comment type="function">
    <text evidence="7">Single strand-specific metallo-endoribonuclease involved in late-stage 70S ribosome quality control and in maturation of the 3' terminus of the 16S rRNA.</text>
</comment>
<dbReference type="SUPFAM" id="SSF55486">
    <property type="entry name" value="Metalloproteases ('zincins'), catalytic domain"/>
    <property type="match status" value="1"/>
</dbReference>
<comment type="cofactor">
    <cofactor evidence="7">
        <name>Zn(2+)</name>
        <dbReference type="ChEBI" id="CHEBI:29105"/>
    </cofactor>
    <text evidence="7">Binds 1 zinc ion.</text>
</comment>
<organism evidence="8 9">
    <name type="scientific">Rubritalea tangerina</name>
    <dbReference type="NCBI Taxonomy" id="430798"/>
    <lineage>
        <taxon>Bacteria</taxon>
        <taxon>Pseudomonadati</taxon>
        <taxon>Verrucomicrobiota</taxon>
        <taxon>Verrucomicrobiia</taxon>
        <taxon>Verrucomicrobiales</taxon>
        <taxon>Rubritaleaceae</taxon>
        <taxon>Rubritalea</taxon>
    </lineage>
</organism>
<keyword evidence="7" id="KW-0690">Ribosome biogenesis</keyword>
<keyword evidence="3 7" id="KW-0479">Metal-binding</keyword>
<dbReference type="HAMAP" id="MF_00009">
    <property type="entry name" value="Endoribonucl_YbeY"/>
    <property type="match status" value="1"/>
</dbReference>
<keyword evidence="7" id="KW-0963">Cytoplasm</keyword>
<feature type="binding site" evidence="7">
    <location>
        <position position="115"/>
    </location>
    <ligand>
        <name>Zn(2+)</name>
        <dbReference type="ChEBI" id="CHEBI:29105"/>
        <note>catalytic</note>
    </ligand>
</feature>
<proteinExistence type="inferred from homology"/>
<dbReference type="PROSITE" id="PS01306">
    <property type="entry name" value="UPF0054"/>
    <property type="match status" value="1"/>
</dbReference>
<comment type="similarity">
    <text evidence="1 7">Belongs to the endoribonuclease YbeY family.</text>
</comment>